<feature type="region of interest" description="Disordered" evidence="3">
    <location>
        <begin position="203"/>
        <end position="252"/>
    </location>
</feature>
<evidence type="ECO:0008006" key="7">
    <source>
        <dbReference type="Google" id="ProtNLM"/>
    </source>
</evidence>
<keyword evidence="2" id="KW-0804">Transcription</keyword>
<feature type="region of interest" description="Disordered" evidence="3">
    <location>
        <begin position="82"/>
        <end position="136"/>
    </location>
</feature>
<reference evidence="5" key="1">
    <citation type="journal article" date="2022" name="Front. Microbiol.">
        <title>Mirubactin C rescues the lethal effect of cell wall biosynthesis mutations in Bacillus subtilis.</title>
        <authorList>
            <person name="Kepplinger B."/>
            <person name="Wen X."/>
            <person name="Tyler A.R."/>
            <person name="Kim B.Y."/>
            <person name="Brown J."/>
            <person name="Banks P."/>
            <person name="Dashti Y."/>
            <person name="Mackenzie E.S."/>
            <person name="Wills C."/>
            <person name="Kawai Y."/>
            <person name="Waldron K.J."/>
            <person name="Allenby N.E.E."/>
            <person name="Wu L.J."/>
            <person name="Hall M.J."/>
            <person name="Errington J."/>
        </authorList>
    </citation>
    <scope>NUCLEOTIDE SEQUENCE</scope>
    <source>
        <strain evidence="5">MDA8-470</strain>
    </source>
</reference>
<proteinExistence type="predicted"/>
<evidence type="ECO:0000256" key="4">
    <source>
        <dbReference type="SAM" id="Phobius"/>
    </source>
</evidence>
<evidence type="ECO:0000256" key="2">
    <source>
        <dbReference type="ARBA" id="ARBA00023163"/>
    </source>
</evidence>
<name>A0ABY6PUI5_9ACTN</name>
<protein>
    <recommendedName>
        <fullName evidence="7">Zinc-finger domain-containing protein</fullName>
    </recommendedName>
</protein>
<dbReference type="Gene3D" id="1.10.10.1320">
    <property type="entry name" value="Anti-sigma factor, zinc-finger domain"/>
    <property type="match status" value="1"/>
</dbReference>
<evidence type="ECO:0000313" key="5">
    <source>
        <dbReference type="EMBL" id="UZK55399.1"/>
    </source>
</evidence>
<evidence type="ECO:0000256" key="1">
    <source>
        <dbReference type="ARBA" id="ARBA00023015"/>
    </source>
</evidence>
<dbReference type="InterPro" id="IPR041916">
    <property type="entry name" value="Anti_sigma_zinc_sf"/>
</dbReference>
<sequence length="327" mass="33797">MTSTPGTTQHPEVSEISDLTEDLLPEARAAEIRSHMDSCEPCSDVLASLEEIRGLLGNLPTPEPMPADIADRIDAALAAEAHAHRAEPDAATDVSRETESAHIAGTPPSRSHASDRPAGYARANTGPGRHPGRRRRRTTLLASALGAAALVGMSVFLLQNIPGAERSDTSAAGVSQDAGATAPKSRSQEFSAATLKDRVHTLLGPSAGTKSSQAPKEEGEAPSIGSQSSPQSRPSLQASPSDSMSPDSPLRAPAVTVPACVEAGIGRNSPALAIERGSYEGTDAFLVVLPHPTDPDSVQAYVVDAACVGAEPPAKGKLLLTHVYARP</sequence>
<feature type="compositionally biased region" description="Basic and acidic residues" evidence="3">
    <location>
        <begin position="82"/>
        <end position="100"/>
    </location>
</feature>
<evidence type="ECO:0000313" key="6">
    <source>
        <dbReference type="Proteomes" id="UP001164963"/>
    </source>
</evidence>
<gene>
    <name evidence="5" type="ORF">NEH16_15835</name>
</gene>
<accession>A0ABY6PUI5</accession>
<organism evidence="5 6">
    <name type="scientific">Streptomyces drozdowiczii</name>
    <dbReference type="NCBI Taxonomy" id="202862"/>
    <lineage>
        <taxon>Bacteria</taxon>
        <taxon>Bacillati</taxon>
        <taxon>Actinomycetota</taxon>
        <taxon>Actinomycetes</taxon>
        <taxon>Kitasatosporales</taxon>
        <taxon>Streptomycetaceae</taxon>
        <taxon>Streptomyces</taxon>
    </lineage>
</organism>
<keyword evidence="1" id="KW-0805">Transcription regulation</keyword>
<dbReference type="EMBL" id="CP098740">
    <property type="protein sequence ID" value="UZK55399.1"/>
    <property type="molecule type" value="Genomic_DNA"/>
</dbReference>
<keyword evidence="4" id="KW-0812">Transmembrane</keyword>
<feature type="transmembrane region" description="Helical" evidence="4">
    <location>
        <begin position="139"/>
        <end position="158"/>
    </location>
</feature>
<keyword evidence="6" id="KW-1185">Reference proteome</keyword>
<evidence type="ECO:0000256" key="3">
    <source>
        <dbReference type="SAM" id="MobiDB-lite"/>
    </source>
</evidence>
<keyword evidence="4" id="KW-1133">Transmembrane helix</keyword>
<feature type="compositionally biased region" description="Low complexity" evidence="3">
    <location>
        <begin position="222"/>
        <end position="249"/>
    </location>
</feature>
<dbReference type="Proteomes" id="UP001164963">
    <property type="component" value="Chromosome"/>
</dbReference>
<keyword evidence="4" id="KW-0472">Membrane</keyword>
<feature type="region of interest" description="Disordered" evidence="3">
    <location>
        <begin position="166"/>
        <end position="191"/>
    </location>
</feature>
<dbReference type="RefSeq" id="WP_265543074.1">
    <property type="nucleotide sequence ID" value="NZ_CP098740.1"/>
</dbReference>